<proteinExistence type="inferred from homology"/>
<comment type="caution">
    <text evidence="4">The sequence shown here is derived from an EMBL/GenBank/DDBJ whole genome shotgun (WGS) entry which is preliminary data.</text>
</comment>
<evidence type="ECO:0000313" key="5">
    <source>
        <dbReference type="Proteomes" id="UP000030151"/>
    </source>
</evidence>
<name>A0A0A1UU62_9HYPO</name>
<keyword evidence="2" id="KW-0521">NADP</keyword>
<comment type="similarity">
    <text evidence="1">Belongs to the NmrA-type oxidoreductase family.</text>
</comment>
<dbReference type="Proteomes" id="UP000030151">
    <property type="component" value="Unassembled WGS sequence"/>
</dbReference>
<dbReference type="PANTHER" id="PTHR42748:SF7">
    <property type="entry name" value="NMRA LIKE REDOX SENSOR 1-RELATED"/>
    <property type="match status" value="1"/>
</dbReference>
<dbReference type="eggNOG" id="ENOG502S0XK">
    <property type="taxonomic scope" value="Eukaryota"/>
</dbReference>
<dbReference type="GO" id="GO:0005634">
    <property type="term" value="C:nucleus"/>
    <property type="evidence" value="ECO:0007669"/>
    <property type="project" value="TreeGrafter"/>
</dbReference>
<dbReference type="Gene3D" id="3.40.50.720">
    <property type="entry name" value="NAD(P)-binding Rossmann-like Domain"/>
    <property type="match status" value="1"/>
</dbReference>
<evidence type="ECO:0000256" key="1">
    <source>
        <dbReference type="ARBA" id="ARBA00006328"/>
    </source>
</evidence>
<dbReference type="Pfam" id="PF05368">
    <property type="entry name" value="NmrA"/>
    <property type="match status" value="1"/>
</dbReference>
<dbReference type="FunFam" id="3.40.50.720:FF:000528">
    <property type="entry name" value="Nucleoside-diphosphate-sugar epimerase family protein"/>
    <property type="match status" value="1"/>
</dbReference>
<sequence>MSRALLITGATGKQGGSVITSLLAKNADFQILAVTRDTTSPGAKKLAAASPKVTLVQGNLDDTEAIFKNAKKATEAPIWGVFSVQLAPMNKSGPSIEEAQGKSLVDSAIKHDVKHFVYTSVDRHGAKSIDNPTDVPHFKSKHNIEHHLIDKAQNTTMSWTILRPVAFMDNFAPGFIGKLFATAWRDALKSRPLQLIATEDIGAFAAMSFLEPDRFAGKSISLAGDELSFAQMEKVFREKVGAPPPTTFGFVAWLVLRLSVELRTMFNFFEKEGYGADIAAVREMNPDVKDFGRWLEGSAFVKSKRD</sequence>
<dbReference type="AlphaFoldDB" id="A0A0A1UU62"/>
<dbReference type="Gene3D" id="3.90.25.10">
    <property type="entry name" value="UDP-galactose 4-epimerase, domain 1"/>
    <property type="match status" value="1"/>
</dbReference>
<dbReference type="SUPFAM" id="SSF51735">
    <property type="entry name" value="NAD(P)-binding Rossmann-fold domains"/>
    <property type="match status" value="1"/>
</dbReference>
<evidence type="ECO:0000259" key="3">
    <source>
        <dbReference type="Pfam" id="PF05368"/>
    </source>
</evidence>
<dbReference type="EMBL" id="JELW01000010">
    <property type="protein sequence ID" value="EXV00849.1"/>
    <property type="molecule type" value="Genomic_DNA"/>
</dbReference>
<dbReference type="OrthoDB" id="9997102at2759"/>
<dbReference type="InterPro" id="IPR036291">
    <property type="entry name" value="NAD(P)-bd_dom_sf"/>
</dbReference>
<gene>
    <name evidence="4" type="ORF">X797_005861</name>
</gene>
<dbReference type="HOGENOM" id="CLU_007383_8_4_1"/>
<organism evidence="4 5">
    <name type="scientific">Metarhizium robertsii</name>
    <dbReference type="NCBI Taxonomy" id="568076"/>
    <lineage>
        <taxon>Eukaryota</taxon>
        <taxon>Fungi</taxon>
        <taxon>Dikarya</taxon>
        <taxon>Ascomycota</taxon>
        <taxon>Pezizomycotina</taxon>
        <taxon>Sordariomycetes</taxon>
        <taxon>Hypocreomycetidae</taxon>
        <taxon>Hypocreales</taxon>
        <taxon>Clavicipitaceae</taxon>
        <taxon>Metarhizium</taxon>
    </lineage>
</organism>
<dbReference type="PANTHER" id="PTHR42748">
    <property type="entry name" value="NITROGEN METABOLITE REPRESSION PROTEIN NMRA FAMILY MEMBER"/>
    <property type="match status" value="1"/>
</dbReference>
<accession>A0A0A1UU62</accession>
<reference evidence="4 5" key="1">
    <citation type="submission" date="2014-02" db="EMBL/GenBank/DDBJ databases">
        <title>The genome sequence of the entomopathogenic fungus Metarhizium robertsii ARSEF 2575.</title>
        <authorList>
            <person name="Giuliano Garisto Donzelli B."/>
            <person name="Roe B.A."/>
            <person name="Macmil S.L."/>
            <person name="Krasnoff S.B."/>
            <person name="Gibson D.M."/>
        </authorList>
    </citation>
    <scope>NUCLEOTIDE SEQUENCE [LARGE SCALE GENOMIC DNA]</scope>
    <source>
        <strain evidence="4 5">ARSEF 2575</strain>
    </source>
</reference>
<protein>
    <submittedName>
        <fullName evidence="4">NmrA-like family protein</fullName>
    </submittedName>
</protein>
<evidence type="ECO:0000313" key="4">
    <source>
        <dbReference type="EMBL" id="EXV00849.1"/>
    </source>
</evidence>
<dbReference type="InterPro" id="IPR051164">
    <property type="entry name" value="NmrA-like_oxidored"/>
</dbReference>
<dbReference type="InterPro" id="IPR008030">
    <property type="entry name" value="NmrA-like"/>
</dbReference>
<feature type="domain" description="NmrA-like" evidence="3">
    <location>
        <begin position="3"/>
        <end position="279"/>
    </location>
</feature>
<evidence type="ECO:0000256" key="2">
    <source>
        <dbReference type="ARBA" id="ARBA00022857"/>
    </source>
</evidence>